<comment type="caution">
    <text evidence="2">The sequence shown here is derived from an EMBL/GenBank/DDBJ whole genome shotgun (WGS) entry which is preliminary data.</text>
</comment>
<sequence length="116" mass="12711">MKARIAPTQAADLLDAEGDPTSDPDQQKEIIKRFYSKLFGKGNVSTDAQTELLSHWRARLDPATRDILNQPIWLSEVQGVIRSVPNNKTTARRFVVVTHSPLGVAAGNGPSILGYD</sequence>
<dbReference type="AlphaFoldDB" id="A0A9W8LDT8"/>
<reference evidence="2" key="1">
    <citation type="submission" date="2022-07" db="EMBL/GenBank/DDBJ databases">
        <title>Phylogenomic reconstructions and comparative analyses of Kickxellomycotina fungi.</title>
        <authorList>
            <person name="Reynolds N.K."/>
            <person name="Stajich J.E."/>
            <person name="Barry K."/>
            <person name="Grigoriev I.V."/>
            <person name="Crous P."/>
            <person name="Smith M.E."/>
        </authorList>
    </citation>
    <scope>NUCLEOTIDE SEQUENCE</scope>
    <source>
        <strain evidence="2">BCRC 34489</strain>
    </source>
</reference>
<proteinExistence type="predicted"/>
<name>A0A9W8LDT8_9FUNG</name>
<keyword evidence="3" id="KW-1185">Reference proteome</keyword>
<accession>A0A9W8LDT8</accession>
<evidence type="ECO:0000313" key="3">
    <source>
        <dbReference type="Proteomes" id="UP001140172"/>
    </source>
</evidence>
<dbReference type="EMBL" id="JANBUM010000504">
    <property type="protein sequence ID" value="KAJ2776309.1"/>
    <property type="molecule type" value="Genomic_DNA"/>
</dbReference>
<organism evidence="2 3">
    <name type="scientific">Coemansia interrupta</name>
    <dbReference type="NCBI Taxonomy" id="1126814"/>
    <lineage>
        <taxon>Eukaryota</taxon>
        <taxon>Fungi</taxon>
        <taxon>Fungi incertae sedis</taxon>
        <taxon>Zoopagomycota</taxon>
        <taxon>Kickxellomycotina</taxon>
        <taxon>Kickxellomycetes</taxon>
        <taxon>Kickxellales</taxon>
        <taxon>Kickxellaceae</taxon>
        <taxon>Coemansia</taxon>
    </lineage>
</organism>
<feature type="region of interest" description="Disordered" evidence="1">
    <location>
        <begin position="1"/>
        <end position="27"/>
    </location>
</feature>
<evidence type="ECO:0000313" key="2">
    <source>
        <dbReference type="EMBL" id="KAJ2776309.1"/>
    </source>
</evidence>
<protein>
    <submittedName>
        <fullName evidence="2">Uncharacterized protein</fullName>
    </submittedName>
</protein>
<evidence type="ECO:0000256" key="1">
    <source>
        <dbReference type="SAM" id="MobiDB-lite"/>
    </source>
</evidence>
<gene>
    <name evidence="2" type="ORF">GGI15_004880</name>
</gene>
<dbReference type="Proteomes" id="UP001140172">
    <property type="component" value="Unassembled WGS sequence"/>
</dbReference>